<accession>A0AAN8FAM3</accession>
<dbReference type="GO" id="GO:0005782">
    <property type="term" value="C:peroxisomal matrix"/>
    <property type="evidence" value="ECO:0007669"/>
    <property type="project" value="UniProtKB-SubCell"/>
</dbReference>
<dbReference type="GO" id="GO:0019478">
    <property type="term" value="P:D-amino acid catabolic process"/>
    <property type="evidence" value="ECO:0007669"/>
    <property type="project" value="TreeGrafter"/>
</dbReference>
<dbReference type="InterPro" id="IPR006181">
    <property type="entry name" value="D-amino_acid_oxidase_CS"/>
</dbReference>
<comment type="subcellular location">
    <subcellularLocation>
        <location evidence="2">Peroxisome matrix</location>
    </subcellularLocation>
</comment>
<feature type="domain" description="FAD dependent oxidoreductase" evidence="8">
    <location>
        <begin position="3"/>
        <end position="313"/>
    </location>
</feature>
<reference evidence="9 10" key="1">
    <citation type="submission" date="2019-10" db="EMBL/GenBank/DDBJ databases">
        <title>Assembly and Annotation for the nematode Trichostrongylus colubriformis.</title>
        <authorList>
            <person name="Martin J."/>
        </authorList>
    </citation>
    <scope>NUCLEOTIDE SEQUENCE [LARGE SCALE GENOMIC DNA]</scope>
    <source>
        <strain evidence="9">G859</strain>
        <tissue evidence="9">Whole worm</tissue>
    </source>
</reference>
<feature type="binding site" evidence="7">
    <location>
        <position position="270"/>
    </location>
    <ligand>
        <name>D-dopa</name>
        <dbReference type="ChEBI" id="CHEBI:149689"/>
    </ligand>
</feature>
<dbReference type="PIRSF" id="PIRSF000189">
    <property type="entry name" value="D-aa_oxidase"/>
    <property type="match status" value="1"/>
</dbReference>
<comment type="similarity">
    <text evidence="3">Belongs to the DAMOX/DASOX family.</text>
</comment>
<dbReference type="InterPro" id="IPR023209">
    <property type="entry name" value="DAO"/>
</dbReference>
<evidence type="ECO:0000256" key="4">
    <source>
        <dbReference type="ARBA" id="ARBA00022630"/>
    </source>
</evidence>
<dbReference type="SUPFAM" id="SSF51971">
    <property type="entry name" value="Nucleotide-binding domain"/>
    <property type="match status" value="1"/>
</dbReference>
<dbReference type="PANTHER" id="PTHR11530">
    <property type="entry name" value="D-AMINO ACID OXIDASE"/>
    <property type="match status" value="1"/>
</dbReference>
<dbReference type="SUPFAM" id="SSF54373">
    <property type="entry name" value="FAD-linked reductases, C-terminal domain"/>
    <property type="match status" value="1"/>
</dbReference>
<sequence length="329" mass="37060">MDRICVVGAGIIGMSTAVAIQQHFPHSQVVVMAEKFSPHLTSDIAAGLIEPYLSGENEETINRWCGETMQHIRDYMEREPNGGAQEMSGYRFSQSPKIPSWVSLMANVHILSSAEIKKRHPLPQKSGVFYTTLYLQPTKYIDYLKKGFLSRGGKIVRRRIESFDELLEDFDCIVNCTGLEAKDLVDDELLHPIRGQIIRVHCPAVKHFFLDDTNYVLLNDDQIILGGTADAHCWDLSVNQETARKILDSNRRNVPALEAAEILSHQVGLRPGRCDVRLEAESRTHNRKKVIIVHNYGHGGSGVTLFWGCAMDVVRIMFKSLDLMTNSKI</sequence>
<dbReference type="Gene3D" id="3.30.9.10">
    <property type="entry name" value="D-Amino Acid Oxidase, subunit A, domain 2"/>
    <property type="match status" value="1"/>
</dbReference>
<feature type="binding site" evidence="7">
    <location>
        <begin position="41"/>
        <end position="42"/>
    </location>
    <ligand>
        <name>FAD</name>
        <dbReference type="ChEBI" id="CHEBI:57692"/>
    </ligand>
</feature>
<feature type="binding site" evidence="7">
    <location>
        <begin position="299"/>
        <end position="304"/>
    </location>
    <ligand>
        <name>FAD</name>
        <dbReference type="ChEBI" id="CHEBI:57692"/>
    </ligand>
</feature>
<feature type="binding site" evidence="7">
    <location>
        <position position="215"/>
    </location>
    <ligand>
        <name>D-dopa</name>
        <dbReference type="ChEBI" id="CHEBI:149689"/>
    </ligand>
</feature>
<protein>
    <submittedName>
        <fullName evidence="9">FAD dependent oxidoreductase</fullName>
    </submittedName>
</protein>
<evidence type="ECO:0000313" key="9">
    <source>
        <dbReference type="EMBL" id="KAK5968053.1"/>
    </source>
</evidence>
<dbReference type="GO" id="GO:0003884">
    <property type="term" value="F:D-amino-acid oxidase activity"/>
    <property type="evidence" value="ECO:0007669"/>
    <property type="project" value="InterPro"/>
</dbReference>
<keyword evidence="10" id="KW-1185">Reference proteome</keyword>
<dbReference type="PANTHER" id="PTHR11530:SF11">
    <property type="entry name" value="D-ASPARTATE OXIDASE"/>
    <property type="match status" value="1"/>
</dbReference>
<feature type="binding site" evidence="7">
    <location>
        <position position="300"/>
    </location>
    <ligand>
        <name>D-dopa</name>
        <dbReference type="ChEBI" id="CHEBI:149689"/>
    </ligand>
</feature>
<dbReference type="PROSITE" id="PS00677">
    <property type="entry name" value="DAO"/>
    <property type="match status" value="1"/>
</dbReference>
<evidence type="ECO:0000256" key="7">
    <source>
        <dbReference type="PIRSR" id="PIRSR000189-1"/>
    </source>
</evidence>
<evidence type="ECO:0000256" key="2">
    <source>
        <dbReference type="ARBA" id="ARBA00004253"/>
    </source>
</evidence>
<comment type="cofactor">
    <cofactor evidence="1 7">
        <name>FAD</name>
        <dbReference type="ChEBI" id="CHEBI:57692"/>
    </cofactor>
</comment>
<name>A0AAN8FAM3_TRICO</name>
<comment type="caution">
    <text evidence="9">The sequence shown here is derived from an EMBL/GenBank/DDBJ whole genome shotgun (WGS) entry which is preliminary data.</text>
</comment>
<keyword evidence="6" id="KW-0560">Oxidoreductase</keyword>
<feature type="binding site" evidence="7">
    <location>
        <begin position="46"/>
        <end position="48"/>
    </location>
    <ligand>
        <name>FAD</name>
        <dbReference type="ChEBI" id="CHEBI:57692"/>
    </ligand>
</feature>
<dbReference type="Gene3D" id="3.40.50.720">
    <property type="entry name" value="NAD(P)-binding Rossmann-like Domain"/>
    <property type="match status" value="1"/>
</dbReference>
<evidence type="ECO:0000256" key="5">
    <source>
        <dbReference type="ARBA" id="ARBA00022827"/>
    </source>
</evidence>
<organism evidence="9 10">
    <name type="scientific">Trichostrongylus colubriformis</name>
    <name type="common">Black scour worm</name>
    <dbReference type="NCBI Taxonomy" id="6319"/>
    <lineage>
        <taxon>Eukaryota</taxon>
        <taxon>Metazoa</taxon>
        <taxon>Ecdysozoa</taxon>
        <taxon>Nematoda</taxon>
        <taxon>Chromadorea</taxon>
        <taxon>Rhabditida</taxon>
        <taxon>Rhabditina</taxon>
        <taxon>Rhabditomorpha</taxon>
        <taxon>Strongyloidea</taxon>
        <taxon>Trichostrongylidae</taxon>
        <taxon>Trichostrongylus</taxon>
    </lineage>
</organism>
<evidence type="ECO:0000313" key="10">
    <source>
        <dbReference type="Proteomes" id="UP001331761"/>
    </source>
</evidence>
<keyword evidence="5 7" id="KW-0274">FAD</keyword>
<keyword evidence="4" id="KW-0285">Flavoprotein</keyword>
<dbReference type="Pfam" id="PF01266">
    <property type="entry name" value="DAO"/>
    <property type="match status" value="1"/>
</dbReference>
<evidence type="ECO:0000259" key="8">
    <source>
        <dbReference type="Pfam" id="PF01266"/>
    </source>
</evidence>
<evidence type="ECO:0000256" key="3">
    <source>
        <dbReference type="ARBA" id="ARBA00006730"/>
    </source>
</evidence>
<evidence type="ECO:0000256" key="1">
    <source>
        <dbReference type="ARBA" id="ARBA00001974"/>
    </source>
</evidence>
<dbReference type="InterPro" id="IPR006076">
    <property type="entry name" value="FAD-dep_OxRdtase"/>
</dbReference>
<feature type="binding site" evidence="7">
    <location>
        <position position="177"/>
    </location>
    <ligand>
        <name>FAD</name>
        <dbReference type="ChEBI" id="CHEBI:57692"/>
    </ligand>
</feature>
<gene>
    <name evidence="9" type="ORF">GCK32_001345</name>
</gene>
<dbReference type="AlphaFoldDB" id="A0AAN8FAM3"/>
<proteinExistence type="inferred from homology"/>
<dbReference type="Proteomes" id="UP001331761">
    <property type="component" value="Unassembled WGS sequence"/>
</dbReference>
<dbReference type="EMBL" id="WIXE01021807">
    <property type="protein sequence ID" value="KAK5968053.1"/>
    <property type="molecule type" value="Genomic_DNA"/>
</dbReference>
<evidence type="ECO:0000256" key="6">
    <source>
        <dbReference type="ARBA" id="ARBA00023002"/>
    </source>
</evidence>
<dbReference type="GO" id="GO:0071949">
    <property type="term" value="F:FAD binding"/>
    <property type="evidence" value="ECO:0007669"/>
    <property type="project" value="InterPro"/>
</dbReference>